<evidence type="ECO:0000313" key="2">
    <source>
        <dbReference type="EMBL" id="MAA14464.1"/>
    </source>
</evidence>
<sequence length="94" mass="10390">MAEMKWICIVVSYVLFGFLEDGVTSHTTCAGTECQHGMKLCCMIKNGNPYKSCVSAGVSCYNYWSSSCNPCVLDCSSRDTCMCSCSERPYRSYG</sequence>
<protein>
    <submittedName>
        <fullName evidence="2">Uncharacterized protein</fullName>
    </submittedName>
</protein>
<proteinExistence type="predicted"/>
<accession>A0A224YKG8</accession>
<organism evidence="2">
    <name type="scientific">Rhipicephalus zambeziensis</name>
    <dbReference type="NCBI Taxonomy" id="60191"/>
    <lineage>
        <taxon>Eukaryota</taxon>
        <taxon>Metazoa</taxon>
        <taxon>Ecdysozoa</taxon>
        <taxon>Arthropoda</taxon>
        <taxon>Chelicerata</taxon>
        <taxon>Arachnida</taxon>
        <taxon>Acari</taxon>
        <taxon>Parasitiformes</taxon>
        <taxon>Ixodida</taxon>
        <taxon>Ixodoidea</taxon>
        <taxon>Ixodidae</taxon>
        <taxon>Rhipicephalinae</taxon>
        <taxon>Rhipicephalus</taxon>
        <taxon>Rhipicephalus</taxon>
    </lineage>
</organism>
<keyword evidence="1" id="KW-0732">Signal</keyword>
<name>A0A224YKG8_9ACAR</name>
<dbReference type="AlphaFoldDB" id="A0A224YKG8"/>
<dbReference type="EMBL" id="GFPF01003318">
    <property type="protein sequence ID" value="MAA14464.1"/>
    <property type="molecule type" value="Transcribed_RNA"/>
</dbReference>
<reference evidence="2" key="1">
    <citation type="journal article" date="2017" name="Parasit. Vectors">
        <title>Sialotranscriptomics of Rhipicephalus zambeziensis reveals intricate expression profiles of secretory proteins and suggests tight temporal transcriptional regulation during blood-feeding.</title>
        <authorList>
            <person name="de Castro M.H."/>
            <person name="de Klerk D."/>
            <person name="Pienaar R."/>
            <person name="Rees D.J.G."/>
            <person name="Mans B.J."/>
        </authorList>
    </citation>
    <scope>NUCLEOTIDE SEQUENCE</scope>
    <source>
        <tissue evidence="2">Salivary glands</tissue>
    </source>
</reference>
<evidence type="ECO:0000256" key="1">
    <source>
        <dbReference type="SAM" id="SignalP"/>
    </source>
</evidence>
<feature type="chain" id="PRO_5012623792" evidence="1">
    <location>
        <begin position="26"/>
        <end position="94"/>
    </location>
</feature>
<feature type="signal peptide" evidence="1">
    <location>
        <begin position="1"/>
        <end position="25"/>
    </location>
</feature>